<reference evidence="3" key="1">
    <citation type="submission" date="2020-02" db="EMBL/GenBank/DDBJ databases">
        <authorList>
            <person name="Meier V. D."/>
        </authorList>
    </citation>
    <scope>NUCLEOTIDE SEQUENCE</scope>
    <source>
        <strain evidence="3">AVDCRST_MAG14</strain>
    </source>
</reference>
<proteinExistence type="inferred from homology"/>
<organism evidence="3">
    <name type="scientific">uncultured Rubrobacteraceae bacterium</name>
    <dbReference type="NCBI Taxonomy" id="349277"/>
    <lineage>
        <taxon>Bacteria</taxon>
        <taxon>Bacillati</taxon>
        <taxon>Actinomycetota</taxon>
        <taxon>Rubrobacteria</taxon>
        <taxon>Rubrobacterales</taxon>
        <taxon>Rubrobacteraceae</taxon>
        <taxon>environmental samples</taxon>
    </lineage>
</organism>
<dbReference type="GO" id="GO:0000270">
    <property type="term" value="P:peptidoglycan metabolic process"/>
    <property type="evidence" value="ECO:0007669"/>
    <property type="project" value="InterPro"/>
</dbReference>
<evidence type="ECO:0000259" key="2">
    <source>
        <dbReference type="Pfam" id="PF01464"/>
    </source>
</evidence>
<dbReference type="AlphaFoldDB" id="A0A6J4QZL6"/>
<dbReference type="SUPFAM" id="SSF53955">
    <property type="entry name" value="Lysozyme-like"/>
    <property type="match status" value="1"/>
</dbReference>
<accession>A0A6J4QZL6</accession>
<dbReference type="Pfam" id="PF01464">
    <property type="entry name" value="SLT"/>
    <property type="match status" value="1"/>
</dbReference>
<name>A0A6J4QZL6_9ACTN</name>
<dbReference type="InterPro" id="IPR000189">
    <property type="entry name" value="Transglyc_AS"/>
</dbReference>
<dbReference type="InterPro" id="IPR023346">
    <property type="entry name" value="Lysozyme-like_dom_sf"/>
</dbReference>
<sequence length="180" mass="20464">MLLAVILVALAALPLLLMAPETVRRFIYPLEYEETILAASEEYGVEPVLVAAVIREESRFDPEVESSQGAYGLMQIQPETARFISERSGIASDYRGPKTNIRMGTWYLNYLQNRYEGDERLVLAAYNSGEGTVDVWLSEEGFDVASDIPFEETRDYVEDVIEAEKNYEELYGSDLSRRQE</sequence>
<evidence type="ECO:0000313" key="3">
    <source>
        <dbReference type="EMBL" id="CAA9454466.1"/>
    </source>
</evidence>
<dbReference type="Gene3D" id="1.10.530.10">
    <property type="match status" value="1"/>
</dbReference>
<protein>
    <submittedName>
        <fullName evidence="3">GH23</fullName>
    </submittedName>
</protein>
<feature type="domain" description="Transglycosylase SLT" evidence="2">
    <location>
        <begin position="35"/>
        <end position="141"/>
    </location>
</feature>
<comment type="similarity">
    <text evidence="1">Belongs to the transglycosylase Slt family.</text>
</comment>
<gene>
    <name evidence="3" type="ORF">AVDCRST_MAG14-1382</name>
</gene>
<dbReference type="PANTHER" id="PTHR37423">
    <property type="entry name" value="SOLUBLE LYTIC MUREIN TRANSGLYCOSYLASE-RELATED"/>
    <property type="match status" value="1"/>
</dbReference>
<evidence type="ECO:0000256" key="1">
    <source>
        <dbReference type="ARBA" id="ARBA00007734"/>
    </source>
</evidence>
<dbReference type="PROSITE" id="PS00922">
    <property type="entry name" value="TRANSGLYCOSYLASE"/>
    <property type="match status" value="1"/>
</dbReference>
<dbReference type="GO" id="GO:0008933">
    <property type="term" value="F:peptidoglycan lytic transglycosylase activity"/>
    <property type="evidence" value="ECO:0007669"/>
    <property type="project" value="InterPro"/>
</dbReference>
<dbReference type="PANTHER" id="PTHR37423:SF5">
    <property type="entry name" value="SOLUBLE LYTIC MUREIN TRANSGLYCOSYLASE"/>
    <property type="match status" value="1"/>
</dbReference>
<dbReference type="InterPro" id="IPR008258">
    <property type="entry name" value="Transglycosylase_SLT_dom_1"/>
</dbReference>
<dbReference type="EMBL" id="CADCVG010000057">
    <property type="protein sequence ID" value="CAA9454466.1"/>
    <property type="molecule type" value="Genomic_DNA"/>
</dbReference>
<dbReference type="CDD" id="cd16896">
    <property type="entry name" value="LT_Slt70-like"/>
    <property type="match status" value="1"/>
</dbReference>
<dbReference type="GO" id="GO:0016020">
    <property type="term" value="C:membrane"/>
    <property type="evidence" value="ECO:0007669"/>
    <property type="project" value="InterPro"/>
</dbReference>